<gene>
    <name evidence="1" type="ORF">PUN28_018322</name>
</gene>
<reference evidence="1 2" key="1">
    <citation type="submission" date="2023-03" db="EMBL/GenBank/DDBJ databases">
        <title>High recombination rates correlate with genetic variation in Cardiocondyla obscurior ants.</title>
        <authorList>
            <person name="Errbii M."/>
        </authorList>
    </citation>
    <scope>NUCLEOTIDE SEQUENCE [LARGE SCALE GENOMIC DNA]</scope>
    <source>
        <strain evidence="1">Alpha-2009</strain>
        <tissue evidence="1">Whole body</tissue>
    </source>
</reference>
<accession>A0AAW2EM68</accession>
<proteinExistence type="predicted"/>
<dbReference type="Proteomes" id="UP001430953">
    <property type="component" value="Unassembled WGS sequence"/>
</dbReference>
<dbReference type="EMBL" id="JADYXP020000022">
    <property type="protein sequence ID" value="KAL0102937.1"/>
    <property type="molecule type" value="Genomic_DNA"/>
</dbReference>
<comment type="caution">
    <text evidence="1">The sequence shown here is derived from an EMBL/GenBank/DDBJ whole genome shotgun (WGS) entry which is preliminary data.</text>
</comment>
<name>A0AAW2EM68_9HYME</name>
<sequence length="202" mass="23218">MVKIRNNCKFISDSITFTKKIGGRGGGGRKFTSLFTKFTTIRLSFYYQMRLNDLLRAGEMLSQGTRMYCTFPFLLASRACISREMQPPLIDSQAWPVTPSCATESQLQMRIATRNCRQRQSFRETSNRLKETGRFCSIFAFSSLARPVNRFSFTSGVLPKKTCSERTSCKNLFLIHLNVYSNARGYPKNISSYMIRKLNFII</sequence>
<evidence type="ECO:0000313" key="2">
    <source>
        <dbReference type="Proteomes" id="UP001430953"/>
    </source>
</evidence>
<evidence type="ECO:0000313" key="1">
    <source>
        <dbReference type="EMBL" id="KAL0102937.1"/>
    </source>
</evidence>
<organism evidence="1 2">
    <name type="scientific">Cardiocondyla obscurior</name>
    <dbReference type="NCBI Taxonomy" id="286306"/>
    <lineage>
        <taxon>Eukaryota</taxon>
        <taxon>Metazoa</taxon>
        <taxon>Ecdysozoa</taxon>
        <taxon>Arthropoda</taxon>
        <taxon>Hexapoda</taxon>
        <taxon>Insecta</taxon>
        <taxon>Pterygota</taxon>
        <taxon>Neoptera</taxon>
        <taxon>Endopterygota</taxon>
        <taxon>Hymenoptera</taxon>
        <taxon>Apocrita</taxon>
        <taxon>Aculeata</taxon>
        <taxon>Formicoidea</taxon>
        <taxon>Formicidae</taxon>
        <taxon>Myrmicinae</taxon>
        <taxon>Cardiocondyla</taxon>
    </lineage>
</organism>
<keyword evidence="2" id="KW-1185">Reference proteome</keyword>
<dbReference type="AlphaFoldDB" id="A0AAW2EM68"/>
<protein>
    <submittedName>
        <fullName evidence="1">Uncharacterized protein</fullName>
    </submittedName>
</protein>